<evidence type="ECO:0000256" key="7">
    <source>
        <dbReference type="ARBA" id="ARBA00022833"/>
    </source>
</evidence>
<evidence type="ECO:0000256" key="1">
    <source>
        <dbReference type="ARBA" id="ARBA00004906"/>
    </source>
</evidence>
<comment type="pathway">
    <text evidence="1">Protein modification; protein ubiquitination.</text>
</comment>
<keyword evidence="3" id="KW-0808">Transferase</keyword>
<name>A0A8S2AF98_ARAAE</name>
<evidence type="ECO:0000259" key="9">
    <source>
        <dbReference type="PROSITE" id="PS50089"/>
    </source>
</evidence>
<evidence type="ECO:0000256" key="3">
    <source>
        <dbReference type="ARBA" id="ARBA00022676"/>
    </source>
</evidence>
<dbReference type="Proteomes" id="UP000682877">
    <property type="component" value="Chromosome 6"/>
</dbReference>
<dbReference type="InterPro" id="IPR001841">
    <property type="entry name" value="Znf_RING"/>
</dbReference>
<dbReference type="GO" id="GO:0008270">
    <property type="term" value="F:zinc ion binding"/>
    <property type="evidence" value="ECO:0007669"/>
    <property type="project" value="UniProtKB-KW"/>
</dbReference>
<dbReference type="InterPro" id="IPR024766">
    <property type="entry name" value="Znf_RING_H2"/>
</dbReference>
<dbReference type="SMART" id="SM00184">
    <property type="entry name" value="RING"/>
    <property type="match status" value="1"/>
</dbReference>
<dbReference type="GO" id="GO:0080043">
    <property type="term" value="F:quercetin 3-O-glucosyltransferase activity"/>
    <property type="evidence" value="ECO:0007669"/>
    <property type="project" value="TreeGrafter"/>
</dbReference>
<dbReference type="EMBL" id="LR999456">
    <property type="protein sequence ID" value="CAE6087566.1"/>
    <property type="molecule type" value="Genomic_DNA"/>
</dbReference>
<dbReference type="PROSITE" id="PS50089">
    <property type="entry name" value="ZF_RING_2"/>
    <property type="match status" value="1"/>
</dbReference>
<dbReference type="Gene3D" id="3.30.40.10">
    <property type="entry name" value="Zinc/RING finger domain, C3HC4 (zinc finger)"/>
    <property type="match status" value="1"/>
</dbReference>
<organism evidence="10 11">
    <name type="scientific">Arabidopsis arenosa</name>
    <name type="common">Sand rock-cress</name>
    <name type="synonym">Cardaminopsis arenosa</name>
    <dbReference type="NCBI Taxonomy" id="38785"/>
    <lineage>
        <taxon>Eukaryota</taxon>
        <taxon>Viridiplantae</taxon>
        <taxon>Streptophyta</taxon>
        <taxon>Embryophyta</taxon>
        <taxon>Tracheophyta</taxon>
        <taxon>Spermatophyta</taxon>
        <taxon>Magnoliopsida</taxon>
        <taxon>eudicotyledons</taxon>
        <taxon>Gunneridae</taxon>
        <taxon>Pentapetalae</taxon>
        <taxon>rosids</taxon>
        <taxon>malvids</taxon>
        <taxon>Brassicales</taxon>
        <taxon>Brassicaceae</taxon>
        <taxon>Camelineae</taxon>
        <taxon>Arabidopsis</taxon>
    </lineage>
</organism>
<gene>
    <name evidence="10" type="ORF">AARE701A_LOCUS14580</name>
</gene>
<evidence type="ECO:0000256" key="6">
    <source>
        <dbReference type="ARBA" id="ARBA00022786"/>
    </source>
</evidence>
<dbReference type="GO" id="GO:0080044">
    <property type="term" value="F:quercetin 7-O-glucosyltransferase activity"/>
    <property type="evidence" value="ECO:0007669"/>
    <property type="project" value="TreeGrafter"/>
</dbReference>
<evidence type="ECO:0000256" key="2">
    <source>
        <dbReference type="ARBA" id="ARBA00009995"/>
    </source>
</evidence>
<comment type="similarity">
    <text evidence="2">Belongs to the UDP-glycosyltransferase family.</text>
</comment>
<dbReference type="SUPFAM" id="SSF53756">
    <property type="entry name" value="UDP-Glycosyltransferase/glycogen phosphorylase"/>
    <property type="match status" value="4"/>
</dbReference>
<feature type="domain" description="RING-type" evidence="9">
    <location>
        <begin position="1031"/>
        <end position="1083"/>
    </location>
</feature>
<evidence type="ECO:0000313" key="10">
    <source>
        <dbReference type="EMBL" id="CAE6087566.1"/>
    </source>
</evidence>
<dbReference type="PANTHER" id="PTHR11926">
    <property type="entry name" value="GLUCOSYL/GLUCURONOSYL TRANSFERASES"/>
    <property type="match status" value="1"/>
</dbReference>
<sequence length="1105" mass="124787">MEKKRNGLRVILFPLPLQGCINPMLQLANILHSRGFSITVIHTRFNAPKASSHPLFTFLQISDGLSETQTKDGPSPNVMSLLAQINVNAESPFRDCLRKLLLESKESERVSCLIDDCGWLFTQTVAESLNLPRLVLCTFKASFFNAYPSLPLIRTKGYFPVSDSEAEDSVPEFPPLQKRDISKVFGEFGEKLDPFLHAVVETTMSSSGLIFMSCEELEKDSLTIANEIFKVPIFAIGPFHSYFSASSSSLFTQDETCIPWLGCINPMLQLAKILYSRGFSITIIHTRFNAPKSSNHPLFTFLQIPDGLSESQTQSRDVLLQLTLLNNNCENPFRECLAKLIKLSSDSGTEERKISCLIDDSGWVFTQSVSGSFNLPRFVLCAYKFSFFLGHLLVPQIRREGFLPVPDSEAEDLVLAFPPLRKKDLVRIMGTSAQSKPLDSYLQKILEATKPASGLIVMSCEELDQDSLAESKKRRRKKGSMEKSNGLRVIVFPLPLQGCINPMIQLAKILHSRGFSITVIHTCFNAPKASNHPLFTFLEIPDGLSETEKRTNNTKLLLTLLNRNCESPFRDCLTKLLQSADSETGEEKQRICCLIDDSGWMFTQPIAQSLKLPRLVLSVFTVSFYRSQFVLPKLRREVYLPLQDSEQDDLVQEFPPLRKKDILRMLDVETEILDPFLDKVLKMTKASSGLIFMSCEELDQDSHSLRYQEIYIWTESQKEKALMDKSNGLRVILFPLPLQGCINPMIQLAKILHSRGFSITVIHTRFNAPKASSHPLFTFLEIPDGLSETETSTHDVTLLLTLLNRNCESPFRDCLTKLLQSADSETGEEKQRICCLIDDSGWMFTQPIAQSLKLPRLVLSTYKLSFFRSHFVLPQLRSEMYLPLQDSEQDDDPVQEFPPLRKKDLLQILDKETEILDSYMKMILETTKASSGLIFVSSCEELDQDSLSQAREDFQVPIFTIGPSHSYFPGSSSSLFTVDDTCIPWYATFNDGSRGTNLSFQRQLPPPQPPMCPRQIEAMIKDIVVDVELCCPICLEDLKKVDDNNGRDDDDKVVVCLSKCNHSFHMNCIFSWLRQSQDCPICRSSVYRGEVTLINNGVGLGDQAL</sequence>
<evidence type="ECO:0000313" key="11">
    <source>
        <dbReference type="Proteomes" id="UP000682877"/>
    </source>
</evidence>
<dbReference type="PANTHER" id="PTHR11926:SF1164">
    <property type="entry name" value="UDP-GLYCOSYLTRANSFERASE 76C2"/>
    <property type="match status" value="1"/>
</dbReference>
<protein>
    <recommendedName>
        <fullName evidence="9">RING-type domain-containing protein</fullName>
    </recommendedName>
</protein>
<keyword evidence="4" id="KW-0479">Metal-binding</keyword>
<keyword evidence="6" id="KW-0833">Ubl conjugation pathway</keyword>
<reference evidence="10" key="1">
    <citation type="submission" date="2021-01" db="EMBL/GenBank/DDBJ databases">
        <authorList>
            <person name="Bezrukov I."/>
        </authorList>
    </citation>
    <scope>NUCLEOTIDE SEQUENCE</scope>
</reference>
<dbReference type="SUPFAM" id="SSF57850">
    <property type="entry name" value="RING/U-box"/>
    <property type="match status" value="1"/>
</dbReference>
<evidence type="ECO:0000256" key="8">
    <source>
        <dbReference type="PROSITE-ProRule" id="PRU00175"/>
    </source>
</evidence>
<dbReference type="Pfam" id="PF12678">
    <property type="entry name" value="zf-rbx1"/>
    <property type="match status" value="1"/>
</dbReference>
<evidence type="ECO:0000256" key="5">
    <source>
        <dbReference type="ARBA" id="ARBA00022771"/>
    </source>
</evidence>
<dbReference type="FunFam" id="3.40.50.2000:FF:000120">
    <property type="entry name" value="UDP-glycosyltransferase 76C1"/>
    <property type="match status" value="4"/>
</dbReference>
<accession>A0A8S2AF98</accession>
<keyword evidence="11" id="KW-1185">Reference proteome</keyword>
<dbReference type="Gene3D" id="3.40.50.2000">
    <property type="entry name" value="Glycogen Phosphorylase B"/>
    <property type="match status" value="4"/>
</dbReference>
<evidence type="ECO:0000256" key="4">
    <source>
        <dbReference type="ARBA" id="ARBA00022723"/>
    </source>
</evidence>
<keyword evidence="7" id="KW-0862">Zinc</keyword>
<dbReference type="AlphaFoldDB" id="A0A8S2AF98"/>
<proteinExistence type="inferred from homology"/>
<keyword evidence="3" id="KW-0328">Glycosyltransferase</keyword>
<dbReference type="InterPro" id="IPR013083">
    <property type="entry name" value="Znf_RING/FYVE/PHD"/>
</dbReference>
<keyword evidence="5 8" id="KW-0863">Zinc-finger</keyword>